<evidence type="ECO:0000256" key="5">
    <source>
        <dbReference type="ARBA" id="ARBA00022679"/>
    </source>
</evidence>
<evidence type="ECO:0000256" key="8">
    <source>
        <dbReference type="ARBA" id="ARBA00029924"/>
    </source>
</evidence>
<keyword evidence="7 10" id="KW-0804">Transcription</keyword>
<evidence type="ECO:0000256" key="10">
    <source>
        <dbReference type="HAMAP-Rule" id="MF_00366"/>
    </source>
</evidence>
<dbReference type="Proteomes" id="UP001637994">
    <property type="component" value="Unassembled WGS sequence"/>
</dbReference>
<dbReference type="GO" id="GO:0000428">
    <property type="term" value="C:DNA-directed RNA polymerase complex"/>
    <property type="evidence" value="ECO:0007669"/>
    <property type="project" value="UniProtKB-KW"/>
</dbReference>
<comment type="catalytic activity">
    <reaction evidence="9 10">
        <text>RNA(n) + a ribonucleoside 5'-triphosphate = RNA(n+1) + diphosphate</text>
        <dbReference type="Rhea" id="RHEA:21248"/>
        <dbReference type="Rhea" id="RHEA-COMP:14527"/>
        <dbReference type="Rhea" id="RHEA-COMP:17342"/>
        <dbReference type="ChEBI" id="CHEBI:33019"/>
        <dbReference type="ChEBI" id="CHEBI:61557"/>
        <dbReference type="ChEBI" id="CHEBI:140395"/>
        <dbReference type="EC" id="2.7.7.6"/>
    </reaction>
</comment>
<keyword evidence="6 10" id="KW-0548">Nucleotidyltransferase</keyword>
<dbReference type="InterPro" id="IPR006110">
    <property type="entry name" value="Pol_omega/Rpo6/RPB6"/>
</dbReference>
<evidence type="ECO:0000256" key="6">
    <source>
        <dbReference type="ARBA" id="ARBA00022695"/>
    </source>
</evidence>
<evidence type="ECO:0000256" key="9">
    <source>
        <dbReference type="ARBA" id="ARBA00048552"/>
    </source>
</evidence>
<comment type="similarity">
    <text evidence="1 10">Belongs to the RNA polymerase subunit omega family.</text>
</comment>
<keyword evidence="5 10" id="KW-0808">Transferase</keyword>
<evidence type="ECO:0000313" key="11">
    <source>
        <dbReference type="EMBL" id="MFO3667062.1"/>
    </source>
</evidence>
<keyword evidence="12" id="KW-1185">Reference proteome</keyword>
<protein>
    <recommendedName>
        <fullName evidence="3 10">DNA-directed RNA polymerase subunit omega</fullName>
        <shortName evidence="10">RNAP omega subunit</shortName>
        <ecNumber evidence="2 10">2.7.7.6</ecNumber>
    </recommendedName>
    <alternativeName>
        <fullName evidence="10">RNA polymerase omega subunit</fullName>
    </alternativeName>
    <alternativeName>
        <fullName evidence="8 10">Transcriptase subunit omega</fullName>
    </alternativeName>
</protein>
<proteinExistence type="inferred from homology"/>
<dbReference type="Gene3D" id="3.90.940.10">
    <property type="match status" value="1"/>
</dbReference>
<comment type="caution">
    <text evidence="11">The sequence shown here is derived from an EMBL/GenBank/DDBJ whole genome shotgun (WGS) entry which is preliminary data.</text>
</comment>
<dbReference type="RefSeq" id="WP_296128444.1">
    <property type="nucleotide sequence ID" value="NZ_JBGMEF010000018.1"/>
</dbReference>
<comment type="function">
    <text evidence="10">Promotes RNA polymerase assembly. Latches the N- and C-terminal regions of the beta' subunit thereby facilitating its interaction with the beta and alpha subunits.</text>
</comment>
<name>A0ABW9MCK3_9FIRM</name>
<dbReference type="SMART" id="SM01409">
    <property type="entry name" value="RNA_pol_Rpb6"/>
    <property type="match status" value="1"/>
</dbReference>
<comment type="subunit">
    <text evidence="10">The RNAP catalytic core consists of 2 alpha, 1 beta, 1 beta' and 1 omega subunit. When a sigma factor is associated with the core the holoenzyme is formed, which can initiate transcription.</text>
</comment>
<dbReference type="GO" id="GO:0003899">
    <property type="term" value="F:DNA-directed RNA polymerase activity"/>
    <property type="evidence" value="ECO:0007669"/>
    <property type="project" value="UniProtKB-EC"/>
</dbReference>
<sequence length="63" mass="7118">MKNPSFKTLSEVSPSRYEICMMCSKRARRIVNGSAPLTKEVEAKPVTQALHEIIEGKVTKKNR</sequence>
<evidence type="ECO:0000256" key="1">
    <source>
        <dbReference type="ARBA" id="ARBA00006711"/>
    </source>
</evidence>
<gene>
    <name evidence="10 11" type="primary">rpoZ</name>
    <name evidence="11" type="ORF">ACCQ42_04685</name>
</gene>
<evidence type="ECO:0000256" key="7">
    <source>
        <dbReference type="ARBA" id="ARBA00023163"/>
    </source>
</evidence>
<evidence type="ECO:0000256" key="4">
    <source>
        <dbReference type="ARBA" id="ARBA00022478"/>
    </source>
</evidence>
<evidence type="ECO:0000256" key="3">
    <source>
        <dbReference type="ARBA" id="ARBA00013725"/>
    </source>
</evidence>
<organism evidence="11 12">
    <name type="scientific">Anaerococcus kampingae</name>
    <dbReference type="NCBI Taxonomy" id="3115614"/>
    <lineage>
        <taxon>Bacteria</taxon>
        <taxon>Bacillati</taxon>
        <taxon>Bacillota</taxon>
        <taxon>Tissierellia</taxon>
        <taxon>Tissierellales</taxon>
        <taxon>Peptoniphilaceae</taxon>
        <taxon>Anaerococcus</taxon>
    </lineage>
</organism>
<dbReference type="HAMAP" id="MF_00366">
    <property type="entry name" value="RNApol_bact_RpoZ"/>
    <property type="match status" value="1"/>
</dbReference>
<keyword evidence="4 10" id="KW-0240">DNA-directed RNA polymerase</keyword>
<dbReference type="SUPFAM" id="SSF63562">
    <property type="entry name" value="RPB6/omega subunit-like"/>
    <property type="match status" value="1"/>
</dbReference>
<evidence type="ECO:0000256" key="2">
    <source>
        <dbReference type="ARBA" id="ARBA00012418"/>
    </source>
</evidence>
<dbReference type="Pfam" id="PF01192">
    <property type="entry name" value="RNA_pol_Rpb6"/>
    <property type="match status" value="1"/>
</dbReference>
<dbReference type="InterPro" id="IPR036161">
    <property type="entry name" value="RPB6/omega-like_sf"/>
</dbReference>
<dbReference type="InterPro" id="IPR003716">
    <property type="entry name" value="DNA-dir_RNA_pol_omega"/>
</dbReference>
<evidence type="ECO:0000313" key="12">
    <source>
        <dbReference type="Proteomes" id="UP001637994"/>
    </source>
</evidence>
<reference evidence="11 12" key="1">
    <citation type="journal article" date="2025" name="Anaerobe">
        <title>Description of Anaerococcus kampingiae sp. nov., Anaerococcus groningensis sp. nov., Anaerococcus martiniensis sp. nov., and Anaerococcus cruorum sp. nov., isolated from human clinical specimens.</title>
        <authorList>
            <person name="Boiten K.E."/>
            <person name="Meijer J."/>
            <person name="van Wezel E.M."/>
            <person name="Veloo A.C.M."/>
        </authorList>
    </citation>
    <scope>NUCLEOTIDE SEQUENCE [LARGE SCALE GENOMIC DNA]</scope>
    <source>
        <strain evidence="11 12">ENR0874</strain>
    </source>
</reference>
<dbReference type="EC" id="2.7.7.6" evidence="2 10"/>
<accession>A0ABW9MCK3</accession>
<dbReference type="EMBL" id="JBGMEF010000018">
    <property type="protein sequence ID" value="MFO3667062.1"/>
    <property type="molecule type" value="Genomic_DNA"/>
</dbReference>
<dbReference type="NCBIfam" id="TIGR00690">
    <property type="entry name" value="rpoZ"/>
    <property type="match status" value="1"/>
</dbReference>